<feature type="compositionally biased region" description="Pro residues" evidence="1">
    <location>
        <begin position="1"/>
        <end position="12"/>
    </location>
</feature>
<sequence length="69" mass="7488">MTPPPPQDPPAHAPRRRPYGSVHLAAPIAATPSRPRPGADARRWYGPRIPLPPLSMGTLRHRGGAGRRD</sequence>
<evidence type="ECO:0000313" key="2">
    <source>
        <dbReference type="EMBL" id="GAA2647877.1"/>
    </source>
</evidence>
<protein>
    <submittedName>
        <fullName evidence="2">Uncharacterized protein</fullName>
    </submittedName>
</protein>
<comment type="caution">
    <text evidence="2">The sequence shown here is derived from an EMBL/GenBank/DDBJ whole genome shotgun (WGS) entry which is preliminary data.</text>
</comment>
<organism evidence="2 3">
    <name type="scientific">Streptomyces lunalinharesii</name>
    <dbReference type="NCBI Taxonomy" id="333384"/>
    <lineage>
        <taxon>Bacteria</taxon>
        <taxon>Bacillati</taxon>
        <taxon>Actinomycetota</taxon>
        <taxon>Actinomycetes</taxon>
        <taxon>Kitasatosporales</taxon>
        <taxon>Streptomycetaceae</taxon>
        <taxon>Streptomyces</taxon>
    </lineage>
</organism>
<evidence type="ECO:0000313" key="3">
    <source>
        <dbReference type="Proteomes" id="UP001500994"/>
    </source>
</evidence>
<proteinExistence type="predicted"/>
<dbReference type="Proteomes" id="UP001500994">
    <property type="component" value="Unassembled WGS sequence"/>
</dbReference>
<feature type="region of interest" description="Disordered" evidence="1">
    <location>
        <begin position="1"/>
        <end position="20"/>
    </location>
</feature>
<accession>A0ABN3RAK8</accession>
<name>A0ABN3RAK8_9ACTN</name>
<gene>
    <name evidence="2" type="ORF">GCM10009864_08560</name>
</gene>
<dbReference type="RefSeq" id="WP_344573549.1">
    <property type="nucleotide sequence ID" value="NZ_BAAARK010000002.1"/>
</dbReference>
<dbReference type="EMBL" id="BAAARK010000002">
    <property type="protein sequence ID" value="GAA2647877.1"/>
    <property type="molecule type" value="Genomic_DNA"/>
</dbReference>
<keyword evidence="3" id="KW-1185">Reference proteome</keyword>
<reference evidence="2 3" key="1">
    <citation type="journal article" date="2019" name="Int. J. Syst. Evol. Microbiol.">
        <title>The Global Catalogue of Microorganisms (GCM) 10K type strain sequencing project: providing services to taxonomists for standard genome sequencing and annotation.</title>
        <authorList>
            <consortium name="The Broad Institute Genomics Platform"/>
            <consortium name="The Broad Institute Genome Sequencing Center for Infectious Disease"/>
            <person name="Wu L."/>
            <person name="Ma J."/>
        </authorList>
    </citation>
    <scope>NUCLEOTIDE SEQUENCE [LARGE SCALE GENOMIC DNA]</scope>
    <source>
        <strain evidence="2 3">JCM 16374</strain>
    </source>
</reference>
<feature type="compositionally biased region" description="Basic residues" evidence="1">
    <location>
        <begin position="59"/>
        <end position="69"/>
    </location>
</feature>
<evidence type="ECO:0000256" key="1">
    <source>
        <dbReference type="SAM" id="MobiDB-lite"/>
    </source>
</evidence>
<feature type="region of interest" description="Disordered" evidence="1">
    <location>
        <begin position="26"/>
        <end position="69"/>
    </location>
</feature>